<dbReference type="GO" id="GO:0005886">
    <property type="term" value="C:plasma membrane"/>
    <property type="evidence" value="ECO:0007669"/>
    <property type="project" value="UniProtKB-SubCell"/>
</dbReference>
<feature type="transmembrane region" description="Helical" evidence="9">
    <location>
        <begin position="272"/>
        <end position="292"/>
    </location>
</feature>
<evidence type="ECO:0000256" key="2">
    <source>
        <dbReference type="ARBA" id="ARBA00022448"/>
    </source>
</evidence>
<evidence type="ECO:0000256" key="6">
    <source>
        <dbReference type="ARBA" id="ARBA00023136"/>
    </source>
</evidence>
<feature type="transmembrane region" description="Helical" evidence="9">
    <location>
        <begin position="120"/>
        <end position="142"/>
    </location>
</feature>
<evidence type="ECO:0000256" key="1">
    <source>
        <dbReference type="ARBA" id="ARBA00004651"/>
    </source>
</evidence>
<dbReference type="GO" id="GO:0022857">
    <property type="term" value="F:transmembrane transporter activity"/>
    <property type="evidence" value="ECO:0007669"/>
    <property type="project" value="InterPro"/>
</dbReference>
<comment type="subcellular location">
    <subcellularLocation>
        <location evidence="1">Cell membrane</location>
        <topology evidence="1">Multi-pass membrane protein</topology>
    </subcellularLocation>
</comment>
<dbReference type="PANTHER" id="PTHR23502">
    <property type="entry name" value="MAJOR FACILITATOR SUPERFAMILY"/>
    <property type="match status" value="1"/>
</dbReference>
<reference evidence="11 12" key="1">
    <citation type="submission" date="2018-11" db="EMBL/GenBank/DDBJ databases">
        <title>Genome sequence of Saitozyma podzolica DSM 27192.</title>
        <authorList>
            <person name="Aliyu H."/>
            <person name="Gorte O."/>
            <person name="Ochsenreither K."/>
        </authorList>
    </citation>
    <scope>NUCLEOTIDE SEQUENCE [LARGE SCALE GENOMIC DNA]</scope>
    <source>
        <strain evidence="11 12">DSM 27192</strain>
    </source>
</reference>
<dbReference type="Gene3D" id="1.20.1250.20">
    <property type="entry name" value="MFS general substrate transporter like domains"/>
    <property type="match status" value="1"/>
</dbReference>
<feature type="domain" description="Major facilitator superfamily (MFS) profile" evidence="10">
    <location>
        <begin position="118"/>
        <end position="572"/>
    </location>
</feature>
<feature type="region of interest" description="Disordered" evidence="8">
    <location>
        <begin position="1"/>
        <end position="81"/>
    </location>
</feature>
<keyword evidence="2" id="KW-0813">Transport</keyword>
<evidence type="ECO:0000259" key="10">
    <source>
        <dbReference type="PROSITE" id="PS50850"/>
    </source>
</evidence>
<keyword evidence="12" id="KW-1185">Reference proteome</keyword>
<evidence type="ECO:0000256" key="3">
    <source>
        <dbReference type="ARBA" id="ARBA00022475"/>
    </source>
</evidence>
<keyword evidence="6 9" id="KW-0472">Membrane</keyword>
<dbReference type="AlphaFoldDB" id="A0A427YTW1"/>
<dbReference type="InterPro" id="IPR011701">
    <property type="entry name" value="MFS"/>
</dbReference>
<keyword evidence="3" id="KW-1003">Cell membrane</keyword>
<comment type="caution">
    <text evidence="11">The sequence shown here is derived from an EMBL/GenBank/DDBJ whole genome shotgun (WGS) entry which is preliminary data.</text>
</comment>
<dbReference type="InterPro" id="IPR020846">
    <property type="entry name" value="MFS_dom"/>
</dbReference>
<protein>
    <recommendedName>
        <fullName evidence="10">Major facilitator superfamily (MFS) profile domain-containing protein</fullName>
    </recommendedName>
</protein>
<evidence type="ECO:0000313" key="12">
    <source>
        <dbReference type="Proteomes" id="UP000279259"/>
    </source>
</evidence>
<evidence type="ECO:0000313" key="11">
    <source>
        <dbReference type="EMBL" id="RSH94584.1"/>
    </source>
</evidence>
<organism evidence="11 12">
    <name type="scientific">Saitozyma podzolica</name>
    <dbReference type="NCBI Taxonomy" id="1890683"/>
    <lineage>
        <taxon>Eukaryota</taxon>
        <taxon>Fungi</taxon>
        <taxon>Dikarya</taxon>
        <taxon>Basidiomycota</taxon>
        <taxon>Agaricomycotina</taxon>
        <taxon>Tremellomycetes</taxon>
        <taxon>Tremellales</taxon>
        <taxon>Trimorphomycetaceae</taxon>
        <taxon>Saitozyma</taxon>
    </lineage>
</organism>
<dbReference type="Pfam" id="PF07690">
    <property type="entry name" value="MFS_1"/>
    <property type="match status" value="1"/>
</dbReference>
<feature type="transmembrane region" description="Helical" evidence="9">
    <location>
        <begin position="477"/>
        <end position="497"/>
    </location>
</feature>
<sequence length="579" mass="62485">MTSKQSREAASATSGTNMETELVSSVQSSLQVAEKPRRSADMPSETTSFDVSNSSKPPSSPPLPAQPPSSGPPAFPPLTKSSTVLTSRSAREAAQILATFSTSTGNPRNWSRGRKWRTTMTVAVTGFISTCGSSIGVPGIHAAMAEFGVENEKIGVLITAGYVLGLGAGPFLFAPISELYGRQVAYHVSQVCFVVFCIGTAVSQNMATLIVLRFFCGVFGSSGPALGVATCADVWAPHERGRPVSLYAIGPMAGPVLGSMLGYWILFGGWRWLFWTITILAALNTALLMIGASETNAAVIEKKLTYRVRHPISNPTNLAQRLSPSRWIHDLGWMAAMVSGDDAKQVFGRAFSRPPRLLFTNPVCAIFSAYYAYIYAIIYVFLVSVPLCFGSPPFSKDGLFSYSWPQGTLSLSYVGMAIGFAIAATTAANAQDRIYKYLSKKNDGRGEPEYRLVMTQTGMCIMPIGLFIFGWTANAEVHWIAPQIGMCLVAIGLMLAFNSIQNFIVDAFFPYSAAGIASATALRSVFACIIPIFAPDLFHNLGWGWGGTLLALVSLVAVPAPLVMFKYGKRLRERYKFKD</sequence>
<dbReference type="PANTHER" id="PTHR23502:SF186">
    <property type="entry name" value="MAJOR FACILITATOR SUPERFAMILY (MFS) PROFILE DOMAIN-CONTAINING PROTEIN"/>
    <property type="match status" value="1"/>
</dbReference>
<accession>A0A427YTW1</accession>
<keyword evidence="4 9" id="KW-0812">Transmembrane</keyword>
<feature type="transmembrane region" description="Helical" evidence="9">
    <location>
        <begin position="185"/>
        <end position="204"/>
    </location>
</feature>
<dbReference type="Proteomes" id="UP000279259">
    <property type="component" value="Unassembled WGS sequence"/>
</dbReference>
<keyword evidence="5 9" id="KW-1133">Transmembrane helix</keyword>
<dbReference type="SUPFAM" id="SSF103473">
    <property type="entry name" value="MFS general substrate transporter"/>
    <property type="match status" value="1"/>
</dbReference>
<dbReference type="PROSITE" id="PS50850">
    <property type="entry name" value="MFS"/>
    <property type="match status" value="1"/>
</dbReference>
<feature type="transmembrane region" description="Helical" evidence="9">
    <location>
        <begin position="363"/>
        <end position="387"/>
    </location>
</feature>
<feature type="transmembrane region" description="Helical" evidence="9">
    <location>
        <begin position="244"/>
        <end position="266"/>
    </location>
</feature>
<feature type="compositionally biased region" description="Pro residues" evidence="8">
    <location>
        <begin position="58"/>
        <end position="76"/>
    </location>
</feature>
<dbReference type="OrthoDB" id="6770063at2759"/>
<gene>
    <name evidence="11" type="ORF">EHS25_004388</name>
</gene>
<feature type="transmembrane region" description="Helical" evidence="9">
    <location>
        <begin position="450"/>
        <end position="471"/>
    </location>
</feature>
<feature type="transmembrane region" description="Helical" evidence="9">
    <location>
        <begin position="210"/>
        <end position="232"/>
    </location>
</feature>
<evidence type="ECO:0000256" key="4">
    <source>
        <dbReference type="ARBA" id="ARBA00022692"/>
    </source>
</evidence>
<dbReference type="EMBL" id="RSCD01000002">
    <property type="protein sequence ID" value="RSH94584.1"/>
    <property type="molecule type" value="Genomic_DNA"/>
</dbReference>
<feature type="compositionally biased region" description="Low complexity" evidence="8">
    <location>
        <begin position="22"/>
        <end position="32"/>
    </location>
</feature>
<feature type="transmembrane region" description="Helical" evidence="9">
    <location>
        <begin position="509"/>
        <end position="533"/>
    </location>
</feature>
<feature type="transmembrane region" description="Helical" evidence="9">
    <location>
        <begin position="407"/>
        <end position="430"/>
    </location>
</feature>
<feature type="transmembrane region" description="Helical" evidence="9">
    <location>
        <begin position="545"/>
        <end position="565"/>
    </location>
</feature>
<proteinExistence type="inferred from homology"/>
<evidence type="ECO:0000256" key="7">
    <source>
        <dbReference type="ARBA" id="ARBA00038459"/>
    </source>
</evidence>
<comment type="similarity">
    <text evidence="7">Belongs to the major facilitator superfamily. DHA1 family. Polyamines/proton antiporter (TC 2.A.1.2.16) subfamily.</text>
</comment>
<feature type="transmembrane region" description="Helical" evidence="9">
    <location>
        <begin position="154"/>
        <end position="173"/>
    </location>
</feature>
<dbReference type="STRING" id="1890683.A0A427YTW1"/>
<evidence type="ECO:0000256" key="8">
    <source>
        <dbReference type="SAM" id="MobiDB-lite"/>
    </source>
</evidence>
<dbReference type="CDD" id="cd17323">
    <property type="entry name" value="MFS_Tpo1_MDR_like"/>
    <property type="match status" value="1"/>
</dbReference>
<evidence type="ECO:0000256" key="5">
    <source>
        <dbReference type="ARBA" id="ARBA00022989"/>
    </source>
</evidence>
<evidence type="ECO:0000256" key="9">
    <source>
        <dbReference type="SAM" id="Phobius"/>
    </source>
</evidence>
<dbReference type="InterPro" id="IPR036259">
    <property type="entry name" value="MFS_trans_sf"/>
</dbReference>
<name>A0A427YTW1_9TREE</name>